<feature type="transmembrane region" description="Helical" evidence="1">
    <location>
        <begin position="39"/>
        <end position="56"/>
    </location>
</feature>
<reference evidence="3" key="1">
    <citation type="submission" date="2016-01" db="EMBL/GenBank/DDBJ databases">
        <authorList>
            <person name="Mitreva M."/>
            <person name="Pepin K.H."/>
            <person name="Mihindukulasuriya K.A."/>
            <person name="Fulton R."/>
            <person name="Fronick C."/>
            <person name="O'Laughlin M."/>
            <person name="Miner T."/>
            <person name="Herter B."/>
            <person name="Rosa B.A."/>
            <person name="Cordes M."/>
            <person name="Tomlinson C."/>
            <person name="Wollam A."/>
            <person name="Palsikar V.B."/>
            <person name="Mardis E.R."/>
            <person name="Wilson R.K."/>
        </authorList>
    </citation>
    <scope>NUCLEOTIDE SEQUENCE [LARGE SCALE GENOMIC DNA]</scope>
    <source>
        <strain evidence="3">KA00182</strain>
    </source>
</reference>
<dbReference type="PANTHER" id="PTHR34289:SF8">
    <property type="entry name" value="DUF819 DOMAIN-CONTAINING PROTEIN"/>
    <property type="match status" value="1"/>
</dbReference>
<feature type="transmembrane region" description="Helical" evidence="1">
    <location>
        <begin position="320"/>
        <end position="339"/>
    </location>
</feature>
<keyword evidence="1" id="KW-0812">Transmembrane</keyword>
<feature type="transmembrane region" description="Helical" evidence="1">
    <location>
        <begin position="62"/>
        <end position="83"/>
    </location>
</feature>
<evidence type="ECO:0008006" key="4">
    <source>
        <dbReference type="Google" id="ProtNLM"/>
    </source>
</evidence>
<feature type="transmembrane region" description="Helical" evidence="1">
    <location>
        <begin position="12"/>
        <end position="27"/>
    </location>
</feature>
<dbReference type="PANTHER" id="PTHR34289">
    <property type="entry name" value="PROTEIN, PUTATIVE (DUF819)-RELATED"/>
    <property type="match status" value="1"/>
</dbReference>
<protein>
    <recommendedName>
        <fullName evidence="4">DUF819 domain-containing protein</fullName>
    </recommendedName>
</protein>
<feature type="transmembrane region" description="Helical" evidence="1">
    <location>
        <begin position="226"/>
        <end position="247"/>
    </location>
</feature>
<dbReference type="Pfam" id="PF05684">
    <property type="entry name" value="DUF819"/>
    <property type="match status" value="1"/>
</dbReference>
<keyword evidence="3" id="KW-1185">Reference proteome</keyword>
<evidence type="ECO:0000313" key="3">
    <source>
        <dbReference type="Proteomes" id="UP000070160"/>
    </source>
</evidence>
<name>A0A134CET4_9FIRM</name>
<dbReference type="RefSeq" id="WP_007392792.1">
    <property type="nucleotide sequence ID" value="NZ_KQ960952.1"/>
</dbReference>
<dbReference type="InterPro" id="IPR008537">
    <property type="entry name" value="DUF819"/>
</dbReference>
<dbReference type="Proteomes" id="UP000070160">
    <property type="component" value="Unassembled WGS sequence"/>
</dbReference>
<dbReference type="STRING" id="1588748.HMPREF3182_01124"/>
<feature type="transmembrane region" description="Helical" evidence="1">
    <location>
        <begin position="379"/>
        <end position="401"/>
    </location>
</feature>
<dbReference type="PATRIC" id="fig|1588748.3.peg.1084"/>
<feature type="transmembrane region" description="Helical" evidence="1">
    <location>
        <begin position="351"/>
        <end position="373"/>
    </location>
</feature>
<feature type="transmembrane region" description="Helical" evidence="1">
    <location>
        <begin position="253"/>
        <end position="275"/>
    </location>
</feature>
<organism evidence="2 3">
    <name type="scientific">Megasphaera hutchinsoni</name>
    <dbReference type="NCBI Taxonomy" id="1588748"/>
    <lineage>
        <taxon>Bacteria</taxon>
        <taxon>Bacillati</taxon>
        <taxon>Bacillota</taxon>
        <taxon>Negativicutes</taxon>
        <taxon>Veillonellales</taxon>
        <taxon>Veillonellaceae</taxon>
        <taxon>Megasphaera</taxon>
    </lineage>
</organism>
<feature type="transmembrane region" description="Helical" evidence="1">
    <location>
        <begin position="95"/>
        <end position="117"/>
    </location>
</feature>
<dbReference type="EMBL" id="LSDT01000044">
    <property type="protein sequence ID" value="KXB90700.1"/>
    <property type="molecule type" value="Genomic_DNA"/>
</dbReference>
<comment type="caution">
    <text evidence="2">The sequence shown here is derived from an EMBL/GenBank/DDBJ whole genome shotgun (WGS) entry which is preliminary data.</text>
</comment>
<evidence type="ECO:0000313" key="2">
    <source>
        <dbReference type="EMBL" id="KXB90700.1"/>
    </source>
</evidence>
<keyword evidence="1" id="KW-1133">Transmembrane helix</keyword>
<proteinExistence type="predicted"/>
<evidence type="ECO:0000256" key="1">
    <source>
        <dbReference type="SAM" id="Phobius"/>
    </source>
</evidence>
<keyword evidence="1" id="KW-0472">Membrane</keyword>
<accession>A0A134CET4</accession>
<gene>
    <name evidence="2" type="ORF">HMPREF3182_01124</name>
</gene>
<sequence>MHFGFQATDTWPLLFIMSGATALAIYLEQRYTWASKISGAVITLVLALVLVNIHLIPTHAPLFDVVVWDYAVPLAIPLLLLQANIKKIWKETGRLLLIFLIGSVGTVLGAFLASFIFCTHIPMVAPIAGMMTGSYIGGGINFVALSAAFHTDTSLVSSTVVADNLNMAFYFLVLLSCASSRFLQKHFAHPHIEAALVMDMTKEAKTQAAAYWGRKDISLKDISLDLLYAVAVVTISKVISGGVSYLISDTTPFLSFLHTFFSSEYVWITILSMLFATYGEKQVAALRGAQEIGTYFIYLFFFVIGVPASINAIFQNAPFLFVFCFLIVVVNMLVCFVLGKIFHFTLEEIILASNANIGGPTTAAGMAIAQGWIHLIGPSLLVGTLGYVIGTYLGIFVGTVLGA</sequence>
<feature type="transmembrane region" description="Helical" evidence="1">
    <location>
        <begin position="295"/>
        <end position="314"/>
    </location>
</feature>
<dbReference type="AlphaFoldDB" id="A0A134CET4"/>